<dbReference type="EMBL" id="CATQJA010002665">
    <property type="protein sequence ID" value="CAJ0583268.1"/>
    <property type="molecule type" value="Genomic_DNA"/>
</dbReference>
<dbReference type="AlphaFoldDB" id="A0AA36D8V4"/>
<feature type="transmembrane region" description="Helical" evidence="1">
    <location>
        <begin position="226"/>
        <end position="254"/>
    </location>
</feature>
<feature type="transmembrane region" description="Helical" evidence="1">
    <location>
        <begin position="129"/>
        <end position="153"/>
    </location>
</feature>
<sequence length="740" mass="80668">MSARSAYSCQIQGCNAVLILCGLAAAGLAGSQFSRVGIHNYRDIDLRILNWIHALTGLIGIYSIARNHGSIVTKTLYCVSIVIGVATAVFYGFTTYRIVDAKRNLQSLQNAAGFDAEFGAEEGNYTGRIVISAIMIGVPAVAALVSLIAIILLDRLVLVAYPVYPTQNREVEIAAENSKKALAAIAAIKLLLGVGVLGLCVFVEYEHENVASADNRYIKIALDHISAMLCICSAVVDLFAVAIAMSIIAAVWTLKTVEQNTFPFYKNDLKFYYLAKQTNDPSVASVSSPRYIIIVCHGVLIGCFGLLFILSCLSALATGSFLQSDYLSLNQRAERGLSVQGKMFSALHILWAAGFMGLVILGLLDLSWRGEFIGGDLLWVSILFFVTGALTSNNHSTMLSTKFVLNIVCLGISVEKLCASVNLIYQYSSYPIYTRGPERTFIGQIVLVSIQTGLFGAEALTSLASSVIFGRALSRLPSSTYRHSNAIHTFFALGTLFYAVVITGCYVVFELGKWRYNEVPIDVPFFRLGNGPLAGAVFIVQLVCVCYPRLLAASTLLHIIVAAIAHFTISSAMTNTFYLYQLLHSQDIIRASTEQETIFQVAIILAAGATLACAVATFCGTICALRSSYILHHKSASTNSTVVAPLEENFGSLRYNSMAPPPGTSPLPIQPMEEQSVYWSADENPFYYHTSKRFYGQPYQIESGFYGYALANPNQGVHHHRRLTSHAVQTQIGHAFEEER</sequence>
<evidence type="ECO:0000313" key="3">
    <source>
        <dbReference type="Proteomes" id="UP001177023"/>
    </source>
</evidence>
<feature type="transmembrane region" description="Helical" evidence="1">
    <location>
        <begin position="372"/>
        <end position="391"/>
    </location>
</feature>
<feature type="transmembrane region" description="Helical" evidence="1">
    <location>
        <begin position="555"/>
        <end position="578"/>
    </location>
</feature>
<feature type="transmembrane region" description="Helical" evidence="1">
    <location>
        <begin position="445"/>
        <end position="469"/>
    </location>
</feature>
<feature type="transmembrane region" description="Helical" evidence="1">
    <location>
        <begin position="48"/>
        <end position="65"/>
    </location>
</feature>
<feature type="transmembrane region" description="Helical" evidence="1">
    <location>
        <begin position="490"/>
        <end position="509"/>
    </location>
</feature>
<evidence type="ECO:0000256" key="1">
    <source>
        <dbReference type="SAM" id="Phobius"/>
    </source>
</evidence>
<name>A0AA36D8V4_9BILA</name>
<proteinExistence type="predicted"/>
<feature type="transmembrane region" description="Helical" evidence="1">
    <location>
        <begin position="71"/>
        <end position="93"/>
    </location>
</feature>
<dbReference type="Proteomes" id="UP001177023">
    <property type="component" value="Unassembled WGS sequence"/>
</dbReference>
<accession>A0AA36D8V4</accession>
<feature type="transmembrane region" description="Helical" evidence="1">
    <location>
        <begin position="343"/>
        <end position="366"/>
    </location>
</feature>
<evidence type="ECO:0000313" key="2">
    <source>
        <dbReference type="EMBL" id="CAJ0583268.1"/>
    </source>
</evidence>
<organism evidence="2 3">
    <name type="scientific">Mesorhabditis spiculigera</name>
    <dbReference type="NCBI Taxonomy" id="96644"/>
    <lineage>
        <taxon>Eukaryota</taxon>
        <taxon>Metazoa</taxon>
        <taxon>Ecdysozoa</taxon>
        <taxon>Nematoda</taxon>
        <taxon>Chromadorea</taxon>
        <taxon>Rhabditida</taxon>
        <taxon>Rhabditina</taxon>
        <taxon>Rhabditomorpha</taxon>
        <taxon>Rhabditoidea</taxon>
        <taxon>Rhabditidae</taxon>
        <taxon>Mesorhabditinae</taxon>
        <taxon>Mesorhabditis</taxon>
    </lineage>
</organism>
<feature type="transmembrane region" description="Helical" evidence="1">
    <location>
        <begin position="529"/>
        <end position="548"/>
    </location>
</feature>
<keyword evidence="1" id="KW-0812">Transmembrane</keyword>
<protein>
    <submittedName>
        <fullName evidence="2">Uncharacterized protein</fullName>
    </submittedName>
</protein>
<reference evidence="2" key="1">
    <citation type="submission" date="2023-06" db="EMBL/GenBank/DDBJ databases">
        <authorList>
            <person name="Delattre M."/>
        </authorList>
    </citation>
    <scope>NUCLEOTIDE SEQUENCE</scope>
    <source>
        <strain evidence="2">AF72</strain>
    </source>
</reference>
<gene>
    <name evidence="2" type="ORF">MSPICULIGERA_LOCUS21356</name>
</gene>
<feature type="transmembrane region" description="Helical" evidence="1">
    <location>
        <begin position="181"/>
        <end position="205"/>
    </location>
</feature>
<keyword evidence="1" id="KW-1133">Transmembrane helix</keyword>
<comment type="caution">
    <text evidence="2">The sequence shown here is derived from an EMBL/GenBank/DDBJ whole genome shotgun (WGS) entry which is preliminary data.</text>
</comment>
<keyword evidence="1" id="KW-0472">Membrane</keyword>
<feature type="transmembrane region" description="Helical" evidence="1">
    <location>
        <begin position="16"/>
        <end position="36"/>
    </location>
</feature>
<feature type="transmembrane region" description="Helical" evidence="1">
    <location>
        <begin position="598"/>
        <end position="625"/>
    </location>
</feature>
<feature type="transmembrane region" description="Helical" evidence="1">
    <location>
        <begin position="291"/>
        <end position="322"/>
    </location>
</feature>
<keyword evidence="3" id="KW-1185">Reference proteome</keyword>
<feature type="non-terminal residue" evidence="2">
    <location>
        <position position="1"/>
    </location>
</feature>
<feature type="transmembrane region" description="Helical" evidence="1">
    <location>
        <begin position="403"/>
        <end position="425"/>
    </location>
</feature>